<dbReference type="PANTHER" id="PTHR43806:SF11">
    <property type="entry name" value="CEREVISIN-RELATED"/>
    <property type="match status" value="1"/>
</dbReference>
<dbReference type="EMBL" id="GG672512">
    <property type="protein sequence ID" value="EER16997.1"/>
    <property type="molecule type" value="Genomic_DNA"/>
</dbReference>
<dbReference type="PROSITE" id="PS00136">
    <property type="entry name" value="SUBTILASE_ASP"/>
    <property type="match status" value="1"/>
</dbReference>
<keyword evidence="2 7" id="KW-0645">Protease</keyword>
<evidence type="ECO:0000256" key="5">
    <source>
        <dbReference type="ARBA" id="ARBA00023529"/>
    </source>
</evidence>
<dbReference type="InterPro" id="IPR050131">
    <property type="entry name" value="Peptidase_S8_subtilisin-like"/>
</dbReference>
<dbReference type="InParanoid" id="C5KEU6"/>
<gene>
    <name evidence="10" type="ORF">Pmar_PMAR018666</name>
</gene>
<feature type="active site" description="Charge relay system" evidence="7">
    <location>
        <position position="110"/>
    </location>
</feature>
<evidence type="ECO:0000256" key="4">
    <source>
        <dbReference type="ARBA" id="ARBA00022825"/>
    </source>
</evidence>
<dbReference type="GO" id="GO:0006508">
    <property type="term" value="P:proteolysis"/>
    <property type="evidence" value="ECO:0007669"/>
    <property type="project" value="UniProtKB-KW"/>
</dbReference>
<evidence type="ECO:0000256" key="7">
    <source>
        <dbReference type="PROSITE-ProRule" id="PRU01240"/>
    </source>
</evidence>
<evidence type="ECO:0000256" key="3">
    <source>
        <dbReference type="ARBA" id="ARBA00022801"/>
    </source>
</evidence>
<dbReference type="EC" id="3.4.21.62" evidence="6"/>
<dbReference type="GO" id="GO:0004252">
    <property type="term" value="F:serine-type endopeptidase activity"/>
    <property type="evidence" value="ECO:0007669"/>
    <property type="project" value="UniProtKB-UniRule"/>
</dbReference>
<evidence type="ECO:0000313" key="11">
    <source>
        <dbReference type="Proteomes" id="UP000007800"/>
    </source>
</evidence>
<dbReference type="OrthoDB" id="531541at2759"/>
<evidence type="ECO:0000259" key="9">
    <source>
        <dbReference type="Pfam" id="PF00082"/>
    </source>
</evidence>
<reference evidence="10 11" key="1">
    <citation type="submission" date="2008-07" db="EMBL/GenBank/DDBJ databases">
        <authorList>
            <person name="El-Sayed N."/>
            <person name="Caler E."/>
            <person name="Inman J."/>
            <person name="Amedeo P."/>
            <person name="Hass B."/>
            <person name="Wortman J."/>
        </authorList>
    </citation>
    <scope>NUCLEOTIDE SEQUENCE [LARGE SCALE GENOMIC DNA]</scope>
    <source>
        <strain evidence="11">ATCC 50983 / TXsc</strain>
    </source>
</reference>
<dbReference type="AlphaFoldDB" id="C5KEU6"/>
<feature type="domain" description="Peptidase S8/S53" evidence="9">
    <location>
        <begin position="71"/>
        <end position="316"/>
    </location>
</feature>
<feature type="active site" description="Charge relay system" evidence="7">
    <location>
        <position position="77"/>
    </location>
</feature>
<dbReference type="GeneID" id="9053057"/>
<keyword evidence="8" id="KW-0732">Signal</keyword>
<dbReference type="RefSeq" id="XP_002785201.1">
    <property type="nucleotide sequence ID" value="XM_002785155.1"/>
</dbReference>
<keyword evidence="3 7" id="KW-0378">Hydrolase</keyword>
<dbReference type="PRINTS" id="PR00723">
    <property type="entry name" value="SUBTILISIN"/>
</dbReference>
<evidence type="ECO:0000256" key="1">
    <source>
        <dbReference type="ARBA" id="ARBA00011073"/>
    </source>
</evidence>
<feature type="active site" description="Charge relay system" evidence="7">
    <location>
        <position position="274"/>
    </location>
</feature>
<sequence>MKLLVTSLWFFSCELLYVEAEVDESGYFRGLGPVNGDPNDKFYYMQKAYLEAISIPEAWSILDPIAKRRPVTIAVIDDGIEATHPDLEGTVIKGYNVIDKNYDTSPRGHHGTSMAGIIGAIRNNMIGLAGILDSVRILPIFDGEAPSFPAMVDAFTYLINKRKDDVKVILMTEGSDSESSQALTDKIQEANAAGMLVVVTAGNKHRDLDINPDFPCSFGRSPADGVLCVAATYGPNMQLTDGSNFGSAVDIAAPGNGIVTTDLKGEYATGRGTSHAAAIVAGIAGMLYSLEPSLKAKLTPAYIKSIIKDTATQGVKDSKGVETLTFGRVNAAAAVKRYLGEKGLIFALTRLMMMES</sequence>
<feature type="chain" id="PRO_5002951868" description="subtilisin" evidence="8">
    <location>
        <begin position="21"/>
        <end position="356"/>
    </location>
</feature>
<comment type="catalytic activity">
    <reaction evidence="5">
        <text>Hydrolysis of proteins with broad specificity for peptide bonds, and a preference for a large uncharged residue in P1. Hydrolyzes peptide amides.</text>
        <dbReference type="EC" id="3.4.21.62"/>
    </reaction>
</comment>
<dbReference type="Pfam" id="PF00082">
    <property type="entry name" value="Peptidase_S8"/>
    <property type="match status" value="1"/>
</dbReference>
<feature type="signal peptide" evidence="8">
    <location>
        <begin position="1"/>
        <end position="20"/>
    </location>
</feature>
<dbReference type="InterPro" id="IPR000209">
    <property type="entry name" value="Peptidase_S8/S53_dom"/>
</dbReference>
<dbReference type="Gene3D" id="3.40.50.200">
    <property type="entry name" value="Peptidase S8/S53 domain"/>
    <property type="match status" value="1"/>
</dbReference>
<protein>
    <recommendedName>
        <fullName evidence="6">subtilisin</fullName>
        <ecNumber evidence="6">3.4.21.62</ecNumber>
    </recommendedName>
</protein>
<keyword evidence="11" id="KW-1185">Reference proteome</keyword>
<dbReference type="InterPro" id="IPR036852">
    <property type="entry name" value="Peptidase_S8/S53_dom_sf"/>
</dbReference>
<dbReference type="SUPFAM" id="SSF52743">
    <property type="entry name" value="Subtilisin-like"/>
    <property type="match status" value="1"/>
</dbReference>
<evidence type="ECO:0000256" key="8">
    <source>
        <dbReference type="SAM" id="SignalP"/>
    </source>
</evidence>
<evidence type="ECO:0000256" key="6">
    <source>
        <dbReference type="ARBA" id="ARBA00023619"/>
    </source>
</evidence>
<dbReference type="InterPro" id="IPR015500">
    <property type="entry name" value="Peptidase_S8_subtilisin-rel"/>
</dbReference>
<evidence type="ECO:0000256" key="2">
    <source>
        <dbReference type="ARBA" id="ARBA00022670"/>
    </source>
</evidence>
<dbReference type="InterPro" id="IPR023827">
    <property type="entry name" value="Peptidase_S8_Asp-AS"/>
</dbReference>
<keyword evidence="4 7" id="KW-0720">Serine protease</keyword>
<dbReference type="PROSITE" id="PS51892">
    <property type="entry name" value="SUBTILASE"/>
    <property type="match status" value="1"/>
</dbReference>
<accession>C5KEU6</accession>
<proteinExistence type="inferred from homology"/>
<organism evidence="11">
    <name type="scientific">Perkinsus marinus (strain ATCC 50983 / TXsc)</name>
    <dbReference type="NCBI Taxonomy" id="423536"/>
    <lineage>
        <taxon>Eukaryota</taxon>
        <taxon>Sar</taxon>
        <taxon>Alveolata</taxon>
        <taxon>Perkinsozoa</taxon>
        <taxon>Perkinsea</taxon>
        <taxon>Perkinsida</taxon>
        <taxon>Perkinsidae</taxon>
        <taxon>Perkinsus</taxon>
    </lineage>
</organism>
<evidence type="ECO:0000313" key="10">
    <source>
        <dbReference type="EMBL" id="EER16997.1"/>
    </source>
</evidence>
<dbReference type="Proteomes" id="UP000007800">
    <property type="component" value="Unassembled WGS sequence"/>
</dbReference>
<comment type="similarity">
    <text evidence="1 7">Belongs to the peptidase S8 family.</text>
</comment>
<dbReference type="PANTHER" id="PTHR43806">
    <property type="entry name" value="PEPTIDASE S8"/>
    <property type="match status" value="1"/>
</dbReference>
<name>C5KEU6_PERM5</name>